<dbReference type="NCBIfam" id="TIGR00229">
    <property type="entry name" value="sensory_box"/>
    <property type="match status" value="1"/>
</dbReference>
<dbReference type="SUPFAM" id="SSF55785">
    <property type="entry name" value="PYP-like sensor domain (PAS domain)"/>
    <property type="match status" value="1"/>
</dbReference>
<feature type="modified residue" description="4-aspartylphosphate" evidence="4">
    <location>
        <position position="671"/>
    </location>
</feature>
<keyword evidence="5" id="KW-0472">Membrane</keyword>
<dbReference type="EC" id="2.7.13.3" evidence="2"/>
<keyword evidence="11" id="KW-1185">Reference proteome</keyword>
<proteinExistence type="predicted"/>
<dbReference type="InterPro" id="IPR004358">
    <property type="entry name" value="Sig_transdc_His_kin-like_C"/>
</dbReference>
<dbReference type="eggNOG" id="COG4191">
    <property type="taxonomic scope" value="Bacteria"/>
</dbReference>
<dbReference type="HOGENOM" id="CLU_000445_114_51_7"/>
<accession>A0LP85</accession>
<feature type="transmembrane region" description="Helical" evidence="5">
    <location>
        <begin position="180"/>
        <end position="200"/>
    </location>
</feature>
<dbReference type="PRINTS" id="PR00344">
    <property type="entry name" value="BCTRLSENSOR"/>
</dbReference>
<dbReference type="InterPro" id="IPR013656">
    <property type="entry name" value="PAS_4"/>
</dbReference>
<dbReference type="InParanoid" id="A0LP85"/>
<dbReference type="InterPro" id="IPR000700">
    <property type="entry name" value="PAS-assoc_C"/>
</dbReference>
<evidence type="ECO:0000256" key="5">
    <source>
        <dbReference type="SAM" id="Phobius"/>
    </source>
</evidence>
<keyword evidence="3 4" id="KW-0597">Phosphoprotein</keyword>
<dbReference type="SUPFAM" id="SSF52172">
    <property type="entry name" value="CheY-like"/>
    <property type="match status" value="1"/>
</dbReference>
<dbReference type="InterPro" id="IPR031621">
    <property type="entry name" value="HisKA_7TM"/>
</dbReference>
<evidence type="ECO:0000313" key="11">
    <source>
        <dbReference type="Proteomes" id="UP000001784"/>
    </source>
</evidence>
<dbReference type="InterPro" id="IPR005467">
    <property type="entry name" value="His_kinase_dom"/>
</dbReference>
<dbReference type="PROSITE" id="PS50109">
    <property type="entry name" value="HIS_KIN"/>
    <property type="match status" value="1"/>
</dbReference>
<evidence type="ECO:0000259" key="6">
    <source>
        <dbReference type="PROSITE" id="PS50109"/>
    </source>
</evidence>
<dbReference type="InterPro" id="IPR036097">
    <property type="entry name" value="HisK_dim/P_sf"/>
</dbReference>
<dbReference type="RefSeq" id="WP_011700362.1">
    <property type="nucleotide sequence ID" value="NC_008554.1"/>
</dbReference>
<feature type="transmembrane region" description="Helical" evidence="5">
    <location>
        <begin position="32"/>
        <end position="52"/>
    </location>
</feature>
<comment type="catalytic activity">
    <reaction evidence="1">
        <text>ATP + protein L-histidine = ADP + protein N-phospho-L-histidine.</text>
        <dbReference type="EC" id="2.7.13.3"/>
    </reaction>
</comment>
<dbReference type="GO" id="GO:0000155">
    <property type="term" value="F:phosphorelay sensor kinase activity"/>
    <property type="evidence" value="ECO:0007669"/>
    <property type="project" value="InterPro"/>
</dbReference>
<dbReference type="AlphaFoldDB" id="A0LP85"/>
<dbReference type="CDD" id="cd00156">
    <property type="entry name" value="REC"/>
    <property type="match status" value="1"/>
</dbReference>
<evidence type="ECO:0000256" key="4">
    <source>
        <dbReference type="PROSITE-ProRule" id="PRU00169"/>
    </source>
</evidence>
<dbReference type="STRING" id="335543.Sfum_3567"/>
<keyword evidence="5" id="KW-0812">Transmembrane</keyword>
<dbReference type="CDD" id="cd00130">
    <property type="entry name" value="PAS"/>
    <property type="match status" value="1"/>
</dbReference>
<dbReference type="CDD" id="cd00082">
    <property type="entry name" value="HisKA"/>
    <property type="match status" value="1"/>
</dbReference>
<dbReference type="PANTHER" id="PTHR43065">
    <property type="entry name" value="SENSOR HISTIDINE KINASE"/>
    <property type="match status" value="1"/>
</dbReference>
<organism evidence="10 11">
    <name type="scientific">Syntrophobacter fumaroxidans (strain DSM 10017 / MPOB)</name>
    <dbReference type="NCBI Taxonomy" id="335543"/>
    <lineage>
        <taxon>Bacteria</taxon>
        <taxon>Pseudomonadati</taxon>
        <taxon>Thermodesulfobacteriota</taxon>
        <taxon>Syntrophobacteria</taxon>
        <taxon>Syntrophobacterales</taxon>
        <taxon>Syntrophobacteraceae</taxon>
        <taxon>Syntrophobacter</taxon>
    </lineage>
</organism>
<keyword evidence="5" id="KW-1133">Transmembrane helix</keyword>
<feature type="transmembrane region" description="Helical" evidence="5">
    <location>
        <begin position="64"/>
        <end position="85"/>
    </location>
</feature>
<dbReference type="KEGG" id="sfu:Sfum_3567"/>
<dbReference type="InterPro" id="IPR001789">
    <property type="entry name" value="Sig_transdc_resp-reg_receiver"/>
</dbReference>
<dbReference type="Pfam" id="PF16927">
    <property type="entry name" value="HisKA_7TM"/>
    <property type="match status" value="1"/>
</dbReference>
<dbReference type="SUPFAM" id="SSF55874">
    <property type="entry name" value="ATPase domain of HSP90 chaperone/DNA topoisomerase II/histidine kinase"/>
    <property type="match status" value="1"/>
</dbReference>
<evidence type="ECO:0000256" key="1">
    <source>
        <dbReference type="ARBA" id="ARBA00000085"/>
    </source>
</evidence>
<evidence type="ECO:0000256" key="2">
    <source>
        <dbReference type="ARBA" id="ARBA00012438"/>
    </source>
</evidence>
<feature type="domain" description="Response regulatory" evidence="7">
    <location>
        <begin position="620"/>
        <end position="736"/>
    </location>
</feature>
<dbReference type="eggNOG" id="COG0784">
    <property type="taxonomic scope" value="Bacteria"/>
</dbReference>
<dbReference type="SMART" id="SM00448">
    <property type="entry name" value="REC"/>
    <property type="match status" value="1"/>
</dbReference>
<dbReference type="PANTHER" id="PTHR43065:SF42">
    <property type="entry name" value="TWO-COMPONENT SENSOR PPRA"/>
    <property type="match status" value="1"/>
</dbReference>
<protein>
    <recommendedName>
        <fullName evidence="2">histidine kinase</fullName>
        <ecNumber evidence="2">2.7.13.3</ecNumber>
    </recommendedName>
</protein>
<dbReference type="InterPro" id="IPR036890">
    <property type="entry name" value="HATPase_C_sf"/>
</dbReference>
<feature type="domain" description="PAC" evidence="9">
    <location>
        <begin position="295"/>
        <end position="348"/>
    </location>
</feature>
<feature type="transmembrane region" description="Helical" evidence="5">
    <location>
        <begin position="145"/>
        <end position="168"/>
    </location>
</feature>
<gene>
    <name evidence="10" type="ordered locus">Sfum_3567</name>
</gene>
<dbReference type="PROSITE" id="PS50110">
    <property type="entry name" value="RESPONSE_REGULATORY"/>
    <property type="match status" value="1"/>
</dbReference>
<dbReference type="Gene3D" id="1.10.287.130">
    <property type="match status" value="1"/>
</dbReference>
<evidence type="ECO:0000313" key="10">
    <source>
        <dbReference type="EMBL" id="ABK19237.1"/>
    </source>
</evidence>
<dbReference type="InterPro" id="IPR035965">
    <property type="entry name" value="PAS-like_dom_sf"/>
</dbReference>
<dbReference type="InterPro" id="IPR003661">
    <property type="entry name" value="HisK_dim/P_dom"/>
</dbReference>
<dbReference type="Proteomes" id="UP000001784">
    <property type="component" value="Chromosome"/>
</dbReference>
<dbReference type="Pfam" id="PF02518">
    <property type="entry name" value="HATPase_c"/>
    <property type="match status" value="1"/>
</dbReference>
<dbReference type="Pfam" id="PF08448">
    <property type="entry name" value="PAS_4"/>
    <property type="match status" value="1"/>
</dbReference>
<sequence length="738" mass="81413">MQLNPLAVIVFGSATVLFLLGWSGLRRRNARGATAFCVLMLACAVYSFGYAFELTVTTLPAMMFWLRVEYLGVPFIPALYVVFAIQHVGADKWLTRPVYGFLFLIPLLTFLLFQTNEYHHLYYRTGWINDSGPLPLHSFTPGSLYWVQMVYISACFFFANTLFLRMRLRVPEPYRKQADVMLVSSVVPWAANIVYLAGYSPWGIDLHPLAFTFSGIGFAWGVFRHRLLDLVPVARATVFEGMRDGVIVLDNRGRIADMNPVAARFLGATEEAIGQPASEVPALGLEHTGRILAGTEGRLEFMGGSPECPLWLEMDISTLKDRRGLESGRLIVMRDITERKHAETERLEMERRLLHAQKLESLGLLAGGIAHDFNNLLMVILGNLELARMSIPARSPAHSNITDAAAGAHRAAELTRQMLAYSGKGIFLKDALDLNQLVRDMGSLLKVSISKSASLELRLAPELPLIMADSGQMQQIVMNVIINASEALGEEGGVITVTTAAREYDEKGLLRSYLEEKPPAGRFVSLEISDGGCGMDEETRRLLFDPFFSTKSVGRGLGLSAVLGIVRGHDGAIMVDSAPGRGTKVTLLFRVHEEKPVQPEPRAPAVFPSMEGDPALSSGTVLVVDDEDMVREVCEAILRHFGFKVLTAAGGEEALDVFRANRGEIRCVILDLTMPMMDGPTVFGHILAVQPEMPVILASGYSLAEVSRRYGDRGFAGFIQKPYSTQHLYDELRKVLAN</sequence>
<dbReference type="PROSITE" id="PS50113">
    <property type="entry name" value="PAC"/>
    <property type="match status" value="1"/>
</dbReference>
<evidence type="ECO:0000259" key="9">
    <source>
        <dbReference type="PROSITE" id="PS50113"/>
    </source>
</evidence>
<evidence type="ECO:0000256" key="3">
    <source>
        <dbReference type="ARBA" id="ARBA00022553"/>
    </source>
</evidence>
<dbReference type="SUPFAM" id="SSF47384">
    <property type="entry name" value="Homodimeric domain of signal transducing histidine kinase"/>
    <property type="match status" value="1"/>
</dbReference>
<feature type="transmembrane region" description="Helical" evidence="5">
    <location>
        <begin position="97"/>
        <end position="115"/>
    </location>
</feature>
<dbReference type="Gene3D" id="3.30.450.20">
    <property type="entry name" value="PAS domain"/>
    <property type="match status" value="1"/>
</dbReference>
<dbReference type="SMART" id="SM00387">
    <property type="entry name" value="HATPase_c"/>
    <property type="match status" value="1"/>
</dbReference>
<dbReference type="Pfam" id="PF00072">
    <property type="entry name" value="Response_reg"/>
    <property type="match status" value="1"/>
</dbReference>
<reference evidence="10 11" key="1">
    <citation type="submission" date="2006-10" db="EMBL/GenBank/DDBJ databases">
        <title>Complete sequence of Syntrophobacter fumaroxidans MPOB.</title>
        <authorList>
            <consortium name="US DOE Joint Genome Institute"/>
            <person name="Copeland A."/>
            <person name="Lucas S."/>
            <person name="Lapidus A."/>
            <person name="Barry K."/>
            <person name="Detter J.C."/>
            <person name="Glavina del Rio T."/>
            <person name="Hammon N."/>
            <person name="Israni S."/>
            <person name="Pitluck S."/>
            <person name="Goltsman E.G."/>
            <person name="Martinez M."/>
            <person name="Schmutz J."/>
            <person name="Larimer F."/>
            <person name="Land M."/>
            <person name="Hauser L."/>
            <person name="Kyrpides N."/>
            <person name="Kim E."/>
            <person name="Boone D.R."/>
            <person name="Brockman F."/>
            <person name="Culley D."/>
            <person name="Ferry J."/>
            <person name="Gunsalus R."/>
            <person name="McInerney M.J."/>
            <person name="Morrison M."/>
            <person name="Plugge C."/>
            <person name="Rohlin L."/>
            <person name="Scholten J."/>
            <person name="Sieber J."/>
            <person name="Stams A.J.M."/>
            <person name="Worm P."/>
            <person name="Henstra A.M."/>
            <person name="Richardson P."/>
        </authorList>
    </citation>
    <scope>NUCLEOTIDE SEQUENCE [LARGE SCALE GENOMIC DNA]</scope>
    <source>
        <strain evidence="11">DSM 10017 / MPOB</strain>
    </source>
</reference>
<dbReference type="Gene3D" id="3.30.565.10">
    <property type="entry name" value="Histidine kinase-like ATPase, C-terminal domain"/>
    <property type="match status" value="1"/>
</dbReference>
<evidence type="ECO:0000259" key="8">
    <source>
        <dbReference type="PROSITE" id="PS50112"/>
    </source>
</evidence>
<dbReference type="InterPro" id="IPR000014">
    <property type="entry name" value="PAS"/>
</dbReference>
<feature type="domain" description="PAS" evidence="8">
    <location>
        <begin position="238"/>
        <end position="273"/>
    </location>
</feature>
<feature type="domain" description="Histidine kinase" evidence="6">
    <location>
        <begin position="368"/>
        <end position="593"/>
    </location>
</feature>
<feature type="transmembrane region" description="Helical" evidence="5">
    <location>
        <begin position="6"/>
        <end position="25"/>
    </location>
</feature>
<dbReference type="InterPro" id="IPR011006">
    <property type="entry name" value="CheY-like_superfamily"/>
</dbReference>
<dbReference type="PROSITE" id="PS50112">
    <property type="entry name" value="PAS"/>
    <property type="match status" value="1"/>
</dbReference>
<dbReference type="InterPro" id="IPR003594">
    <property type="entry name" value="HATPase_dom"/>
</dbReference>
<evidence type="ECO:0000259" key="7">
    <source>
        <dbReference type="PROSITE" id="PS50110"/>
    </source>
</evidence>
<dbReference type="EMBL" id="CP000478">
    <property type="protein sequence ID" value="ABK19237.1"/>
    <property type="molecule type" value="Genomic_DNA"/>
</dbReference>
<dbReference type="Gene3D" id="3.40.50.2300">
    <property type="match status" value="1"/>
</dbReference>
<name>A0LP85_SYNFM</name>
<dbReference type="OrthoDB" id="5439205at2"/>